<evidence type="ECO:0000313" key="3">
    <source>
        <dbReference type="Proteomes" id="UP001500151"/>
    </source>
</evidence>
<sequence>MVPTGGLFSPYRVRVPGVEAGGASWNEAKPYEAKPGRLPAGTISRAPPDLSVLSQPRI</sequence>
<proteinExistence type="predicted"/>
<evidence type="ECO:0000313" key="2">
    <source>
        <dbReference type="EMBL" id="GAA2632244.1"/>
    </source>
</evidence>
<gene>
    <name evidence="2" type="ORF">GCM10010307_25350</name>
</gene>
<name>A0ABN3QPZ2_9ACTN</name>
<comment type="caution">
    <text evidence="2">The sequence shown here is derived from an EMBL/GenBank/DDBJ whole genome shotgun (WGS) entry which is preliminary data.</text>
</comment>
<organism evidence="2 3">
    <name type="scientific">Streptomyces vastus</name>
    <dbReference type="NCBI Taxonomy" id="285451"/>
    <lineage>
        <taxon>Bacteria</taxon>
        <taxon>Bacillati</taxon>
        <taxon>Actinomycetota</taxon>
        <taxon>Actinomycetes</taxon>
        <taxon>Kitasatosporales</taxon>
        <taxon>Streptomycetaceae</taxon>
        <taxon>Streptomyces</taxon>
    </lineage>
</organism>
<reference evidence="2 3" key="1">
    <citation type="journal article" date="2019" name="Int. J. Syst. Evol. Microbiol.">
        <title>The Global Catalogue of Microorganisms (GCM) 10K type strain sequencing project: providing services to taxonomists for standard genome sequencing and annotation.</title>
        <authorList>
            <consortium name="The Broad Institute Genomics Platform"/>
            <consortium name="The Broad Institute Genome Sequencing Center for Infectious Disease"/>
            <person name="Wu L."/>
            <person name="Ma J."/>
        </authorList>
    </citation>
    <scope>NUCLEOTIDE SEQUENCE [LARGE SCALE GENOMIC DNA]</scope>
    <source>
        <strain evidence="2 3">JCM 4524</strain>
    </source>
</reference>
<protein>
    <submittedName>
        <fullName evidence="2">Uncharacterized protein</fullName>
    </submittedName>
</protein>
<accession>A0ABN3QPZ2</accession>
<keyword evidence="3" id="KW-1185">Reference proteome</keyword>
<evidence type="ECO:0000256" key="1">
    <source>
        <dbReference type="SAM" id="MobiDB-lite"/>
    </source>
</evidence>
<feature type="region of interest" description="Disordered" evidence="1">
    <location>
        <begin position="22"/>
        <end position="58"/>
    </location>
</feature>
<dbReference type="Proteomes" id="UP001500151">
    <property type="component" value="Unassembled WGS sequence"/>
</dbReference>
<dbReference type="EMBL" id="BAAASJ010000027">
    <property type="protein sequence ID" value="GAA2632244.1"/>
    <property type="molecule type" value="Genomic_DNA"/>
</dbReference>